<keyword evidence="6" id="KW-0325">Glycoprotein</keyword>
<dbReference type="Pfam" id="PF10659">
    <property type="entry name" value="Trypan_glycop_C"/>
    <property type="match status" value="1"/>
</dbReference>
<evidence type="ECO:0000259" key="11">
    <source>
        <dbReference type="Pfam" id="PF10659"/>
    </source>
</evidence>
<keyword evidence="9" id="KW-1133">Transmembrane helix</keyword>
<feature type="chain" id="PRO_5012814191" evidence="10">
    <location>
        <begin position="20"/>
        <end position="512"/>
    </location>
</feature>
<comment type="function">
    <text evidence="1">VSG forms a coat on the surface of the parasite. The trypanosome evades the immune response of the host by expressing a series of antigenically distinct VSGs from an estimated 1000 VSG genes.</text>
</comment>
<feature type="region of interest" description="Disordered" evidence="8">
    <location>
        <begin position="414"/>
        <end position="439"/>
    </location>
</feature>
<keyword evidence="5 9" id="KW-0472">Membrane</keyword>
<dbReference type="VEuPathDB" id="TriTrypDB:Tb10.v4.0132"/>
<dbReference type="EMBL" id="KX700697">
    <property type="protein sequence ID" value="APD74653.1"/>
    <property type="molecule type" value="Genomic_DNA"/>
</dbReference>
<dbReference type="GO" id="GO:0005886">
    <property type="term" value="C:plasma membrane"/>
    <property type="evidence" value="ECO:0007669"/>
    <property type="project" value="UniProtKB-SubCell"/>
</dbReference>
<feature type="signal peptide" evidence="10">
    <location>
        <begin position="1"/>
        <end position="19"/>
    </location>
</feature>
<evidence type="ECO:0000256" key="5">
    <source>
        <dbReference type="ARBA" id="ARBA00023136"/>
    </source>
</evidence>
<comment type="subcellular location">
    <subcellularLocation>
        <location evidence="2">Cell membrane</location>
        <topology evidence="2">Lipid-anchor</topology>
        <topology evidence="2">GPI-anchor</topology>
    </subcellularLocation>
</comment>
<accession>A0A1J0R9Q5</accession>
<dbReference type="VEuPathDB" id="TriTrypDB:Tb1125.11.18460"/>
<proteinExistence type="predicted"/>
<dbReference type="AlphaFoldDB" id="A0A1J0R9Q5"/>
<evidence type="ECO:0000313" key="12">
    <source>
        <dbReference type="EMBL" id="APD74653.1"/>
    </source>
</evidence>
<sequence length="512" mass="54621">MFAQAAILVILAMATVTTTLTVADDEASTAVTTARKEIQFDLLLAETLEDKLTAARQRLKQNDATAKAWRYIYDKETDKLKKKAAQASAAFAITKVSEGRQVLDNAGPTIEEATNALRQREANVSAGYKLQSATTIEQGTPTGTPASTVYAGTAGSCKYQEVKVTGGKAACDVTELDSKNIIQANLEKSKLKNLKLLTEAYMKETAIQAEVYFKGTPAASMATVYHGDCQGGGSEGAQAAGTNVLGVKITRTAAEPRTEQLSIERKHGDGNKCLQPATPNSPKPTEILAMLVCEAINTDIDVGPQLTDLTLSNLETDKDMKPLAAILLNPSIGKKETYNSDDEKSLASFIKATYGPENTAFQATFTKPLTTDEIKFKVGGKAVSEILQDVIAGENAGLALAYYASDTIAISSNNESETRGSKTATPTGTAGKQTDEGGKPVCSTIQNQKECEAVKGTIPTGKKSVCGWIEDKCHDSSFLVNKQFALSMVSAAFVAIVTLYNFQYIKCSCYIL</sequence>
<keyword evidence="4" id="KW-0336">GPI-anchor</keyword>
<evidence type="ECO:0000256" key="9">
    <source>
        <dbReference type="SAM" id="Phobius"/>
    </source>
</evidence>
<evidence type="ECO:0000256" key="2">
    <source>
        <dbReference type="ARBA" id="ARBA00004609"/>
    </source>
</evidence>
<evidence type="ECO:0000256" key="7">
    <source>
        <dbReference type="ARBA" id="ARBA00023288"/>
    </source>
</evidence>
<dbReference type="VEuPathDB" id="TriTrypDB:Tb427_000280200"/>
<evidence type="ECO:0000256" key="6">
    <source>
        <dbReference type="ARBA" id="ARBA00023180"/>
    </source>
</evidence>
<evidence type="ECO:0000256" key="4">
    <source>
        <dbReference type="ARBA" id="ARBA00022622"/>
    </source>
</evidence>
<feature type="compositionally biased region" description="Polar residues" evidence="8">
    <location>
        <begin position="414"/>
        <end position="432"/>
    </location>
</feature>
<dbReference type="InterPro" id="IPR019609">
    <property type="entry name" value="Variant_surf_glycoprt_trypan_C"/>
</dbReference>
<protein>
    <submittedName>
        <fullName evidence="12">Variant surface glycoprotein 1125.4122</fullName>
    </submittedName>
</protein>
<feature type="transmembrane region" description="Helical" evidence="9">
    <location>
        <begin position="484"/>
        <end position="502"/>
    </location>
</feature>
<evidence type="ECO:0000256" key="10">
    <source>
        <dbReference type="SAM" id="SignalP"/>
    </source>
</evidence>
<evidence type="ECO:0000256" key="8">
    <source>
        <dbReference type="SAM" id="MobiDB-lite"/>
    </source>
</evidence>
<keyword evidence="9" id="KW-0812">Transmembrane</keyword>
<organism evidence="12">
    <name type="scientific">Trypanosoma brucei</name>
    <dbReference type="NCBI Taxonomy" id="5691"/>
    <lineage>
        <taxon>Eukaryota</taxon>
        <taxon>Discoba</taxon>
        <taxon>Euglenozoa</taxon>
        <taxon>Kinetoplastea</taxon>
        <taxon>Metakinetoplastina</taxon>
        <taxon>Trypanosomatida</taxon>
        <taxon>Trypanosomatidae</taxon>
        <taxon>Trypanosoma</taxon>
    </lineage>
</organism>
<keyword evidence="7" id="KW-0449">Lipoprotein</keyword>
<evidence type="ECO:0000256" key="3">
    <source>
        <dbReference type="ARBA" id="ARBA00022475"/>
    </source>
</evidence>
<evidence type="ECO:0000256" key="1">
    <source>
        <dbReference type="ARBA" id="ARBA00002523"/>
    </source>
</evidence>
<reference evidence="12" key="1">
    <citation type="submission" date="2016-08" db="EMBL/GenBank/DDBJ databases">
        <title>VSG repertoire of Trypanosoma brucei EATRO 1125.</title>
        <authorList>
            <person name="Cross G.A."/>
        </authorList>
    </citation>
    <scope>NUCLEOTIDE SEQUENCE</scope>
    <source>
        <strain evidence="12">EATRO 1125</strain>
    </source>
</reference>
<keyword evidence="10" id="KW-0732">Signal</keyword>
<name>A0A1J0R9Q5_9TRYP</name>
<dbReference type="GO" id="GO:0098552">
    <property type="term" value="C:side of membrane"/>
    <property type="evidence" value="ECO:0007669"/>
    <property type="project" value="UniProtKB-KW"/>
</dbReference>
<keyword evidence="3" id="KW-1003">Cell membrane</keyword>
<feature type="domain" description="Trypanosome variant surface glycoprotein C-terminal" evidence="11">
    <location>
        <begin position="420"/>
        <end position="496"/>
    </location>
</feature>